<dbReference type="EC" id="2.7.11.1" evidence="5"/>
<evidence type="ECO:0000256" key="14">
    <source>
        <dbReference type="ARBA" id="ARBA00047899"/>
    </source>
</evidence>
<dbReference type="InterPro" id="IPR011009">
    <property type="entry name" value="Kinase-like_dom_sf"/>
</dbReference>
<dbReference type="GO" id="GO:0005634">
    <property type="term" value="C:nucleus"/>
    <property type="evidence" value="ECO:0007669"/>
    <property type="project" value="UniProtKB-SubCell"/>
</dbReference>
<dbReference type="PANTHER" id="PTHR22961">
    <property type="entry name" value="SER/THR PROTEIN KINASE-TRB"/>
    <property type="match status" value="1"/>
</dbReference>
<evidence type="ECO:0000256" key="12">
    <source>
        <dbReference type="ARBA" id="ARBA00022840"/>
    </source>
</evidence>
<dbReference type="PANTHER" id="PTHR22961:SF16">
    <property type="entry name" value="SERINE_THREONINE-PROTEIN KINASE 40"/>
    <property type="match status" value="1"/>
</dbReference>
<dbReference type="PROSITE" id="PS50011">
    <property type="entry name" value="PROTEIN_KINASE_DOM"/>
    <property type="match status" value="1"/>
</dbReference>
<dbReference type="CDD" id="cd13974">
    <property type="entry name" value="STKc_SHIK"/>
    <property type="match status" value="1"/>
</dbReference>
<reference evidence="17" key="1">
    <citation type="submission" date="2020-07" db="EMBL/GenBank/DDBJ databases">
        <title>Multicomponent nature underlies the extraordinary mechanical properties of spider dragline silk.</title>
        <authorList>
            <person name="Kono N."/>
            <person name="Nakamura H."/>
            <person name="Mori M."/>
            <person name="Yoshida Y."/>
            <person name="Ohtoshi R."/>
            <person name="Malay A.D."/>
            <person name="Moran D.A.P."/>
            <person name="Tomita M."/>
            <person name="Numata K."/>
            <person name="Arakawa K."/>
        </authorList>
    </citation>
    <scope>NUCLEOTIDE SEQUENCE</scope>
</reference>
<comment type="catalytic activity">
    <reaction evidence="14">
        <text>L-threonyl-[protein] + ATP = O-phospho-L-threonyl-[protein] + ADP + H(+)</text>
        <dbReference type="Rhea" id="RHEA:46608"/>
        <dbReference type="Rhea" id="RHEA-COMP:11060"/>
        <dbReference type="Rhea" id="RHEA-COMP:11605"/>
        <dbReference type="ChEBI" id="CHEBI:15378"/>
        <dbReference type="ChEBI" id="CHEBI:30013"/>
        <dbReference type="ChEBI" id="CHEBI:30616"/>
        <dbReference type="ChEBI" id="CHEBI:61977"/>
        <dbReference type="ChEBI" id="CHEBI:456216"/>
        <dbReference type="EC" id="2.7.11.1"/>
    </reaction>
</comment>
<dbReference type="GO" id="GO:0004674">
    <property type="term" value="F:protein serine/threonine kinase activity"/>
    <property type="evidence" value="ECO:0007669"/>
    <property type="project" value="UniProtKB-KW"/>
</dbReference>
<dbReference type="Gene3D" id="1.10.510.10">
    <property type="entry name" value="Transferase(Phosphotransferase) domain 1"/>
    <property type="match status" value="1"/>
</dbReference>
<evidence type="ECO:0000256" key="11">
    <source>
        <dbReference type="ARBA" id="ARBA00022777"/>
    </source>
</evidence>
<dbReference type="InterPro" id="IPR008271">
    <property type="entry name" value="Ser/Thr_kinase_AS"/>
</dbReference>
<dbReference type="PROSITE" id="PS00108">
    <property type="entry name" value="PROTEIN_KINASE_ST"/>
    <property type="match status" value="1"/>
</dbReference>
<evidence type="ECO:0000256" key="9">
    <source>
        <dbReference type="ARBA" id="ARBA00022679"/>
    </source>
</evidence>
<evidence type="ECO:0000256" key="6">
    <source>
        <dbReference type="ARBA" id="ARBA00016813"/>
    </source>
</evidence>
<organism evidence="17 18">
    <name type="scientific">Trichonephila clavata</name>
    <name type="common">Joro spider</name>
    <name type="synonym">Nephila clavata</name>
    <dbReference type="NCBI Taxonomy" id="2740835"/>
    <lineage>
        <taxon>Eukaryota</taxon>
        <taxon>Metazoa</taxon>
        <taxon>Ecdysozoa</taxon>
        <taxon>Arthropoda</taxon>
        <taxon>Chelicerata</taxon>
        <taxon>Arachnida</taxon>
        <taxon>Araneae</taxon>
        <taxon>Araneomorphae</taxon>
        <taxon>Entelegynae</taxon>
        <taxon>Araneoidea</taxon>
        <taxon>Nephilidae</taxon>
        <taxon>Trichonephila</taxon>
    </lineage>
</organism>
<dbReference type="InterPro" id="IPR024236">
    <property type="entry name" value="Ser/Thr_kinase_40"/>
</dbReference>
<dbReference type="SUPFAM" id="SSF56112">
    <property type="entry name" value="Protein kinase-like (PK-like)"/>
    <property type="match status" value="1"/>
</dbReference>
<evidence type="ECO:0000256" key="13">
    <source>
        <dbReference type="ARBA" id="ARBA00023242"/>
    </source>
</evidence>
<keyword evidence="12" id="KW-0067">ATP-binding</keyword>
<keyword evidence="9" id="KW-0808">Transferase</keyword>
<dbReference type="GO" id="GO:0005524">
    <property type="term" value="F:ATP binding"/>
    <property type="evidence" value="ECO:0007669"/>
    <property type="project" value="UniProtKB-KW"/>
</dbReference>
<dbReference type="Pfam" id="PF00069">
    <property type="entry name" value="Pkinase"/>
    <property type="match status" value="1"/>
</dbReference>
<accession>A0A8X6LFT3</accession>
<evidence type="ECO:0000256" key="15">
    <source>
        <dbReference type="ARBA" id="ARBA00048679"/>
    </source>
</evidence>
<evidence type="ECO:0000256" key="3">
    <source>
        <dbReference type="ARBA" id="ARBA00004496"/>
    </source>
</evidence>
<comment type="catalytic activity">
    <reaction evidence="15">
        <text>L-seryl-[protein] + ATP = O-phospho-L-seryl-[protein] + ADP + H(+)</text>
        <dbReference type="Rhea" id="RHEA:17989"/>
        <dbReference type="Rhea" id="RHEA-COMP:9863"/>
        <dbReference type="Rhea" id="RHEA-COMP:11604"/>
        <dbReference type="ChEBI" id="CHEBI:15378"/>
        <dbReference type="ChEBI" id="CHEBI:29999"/>
        <dbReference type="ChEBI" id="CHEBI:30616"/>
        <dbReference type="ChEBI" id="CHEBI:83421"/>
        <dbReference type="ChEBI" id="CHEBI:456216"/>
        <dbReference type="EC" id="2.7.11.1"/>
    </reaction>
</comment>
<evidence type="ECO:0000259" key="16">
    <source>
        <dbReference type="PROSITE" id="PS50011"/>
    </source>
</evidence>
<sequence length="438" mass="49556">MKRLCSDITQEYPCASGNVDVVSLYKTMTTKSAIRAGNYLLGPRLGSSPVRSIVQCLAKKYGTDDFYAIKILTLQDLKDETQDDRQGKMLLHTEYSLLSLLHAQEGVVHHHGLFKDMCLEEMRTKDNRIFVRKRKRVCLVLDCLCAHEFSSETAALINLQHYVIREKKLSEKEAILIFHDVVSVVSDLHRQNIVHRDLKLGNIVLNKKTRKITIANFCLGKHLLNENDLLKDQRGSPAYISPDVLNGQPYLGKPSDMWALGVVLFTMLYGQFPFYDSVPQELFRKIKAAEYTIPSTDGRVSESANEIIKNLLVLNPTKRMTADQVLDALSTILADWHMTMSIENDFQIVPEYTAVVESQKEDKKSNSMSVCLDTLAMFDAVVVNLKPGKTSTVTEKIINKKEPQGNQFGISHINEDEQNLTVADIQKYQHLLPHSSSQ</sequence>
<comment type="caution">
    <text evidence="17">The sequence shown here is derived from an EMBL/GenBank/DDBJ whole genome shotgun (WGS) entry which is preliminary data.</text>
</comment>
<evidence type="ECO:0000256" key="10">
    <source>
        <dbReference type="ARBA" id="ARBA00022741"/>
    </source>
</evidence>
<gene>
    <name evidence="17" type="primary">STK40</name>
    <name evidence="17" type="ORF">TNCT_609431</name>
</gene>
<keyword evidence="13" id="KW-0539">Nucleus</keyword>
<dbReference type="Proteomes" id="UP000887116">
    <property type="component" value="Unassembled WGS sequence"/>
</dbReference>
<feature type="domain" description="Protein kinase" evidence="16">
    <location>
        <begin position="39"/>
        <end position="340"/>
    </location>
</feature>
<evidence type="ECO:0000256" key="2">
    <source>
        <dbReference type="ARBA" id="ARBA00004123"/>
    </source>
</evidence>
<proteinExistence type="inferred from homology"/>
<keyword evidence="8" id="KW-0723">Serine/threonine-protein kinase</keyword>
<keyword evidence="11" id="KW-0418">Kinase</keyword>
<dbReference type="SMART" id="SM00220">
    <property type="entry name" value="S_TKc"/>
    <property type="match status" value="1"/>
</dbReference>
<evidence type="ECO:0000313" key="17">
    <source>
        <dbReference type="EMBL" id="GFR06802.1"/>
    </source>
</evidence>
<evidence type="ECO:0000313" key="18">
    <source>
        <dbReference type="Proteomes" id="UP000887116"/>
    </source>
</evidence>
<dbReference type="InterPro" id="IPR000719">
    <property type="entry name" value="Prot_kinase_dom"/>
</dbReference>
<protein>
    <recommendedName>
        <fullName evidence="6">Serine/threonine-protein kinase 40</fullName>
        <ecNumber evidence="5">2.7.11.1</ecNumber>
    </recommendedName>
</protein>
<dbReference type="GO" id="GO:0005737">
    <property type="term" value="C:cytoplasm"/>
    <property type="evidence" value="ECO:0007669"/>
    <property type="project" value="UniProtKB-SubCell"/>
</dbReference>
<evidence type="ECO:0000256" key="1">
    <source>
        <dbReference type="ARBA" id="ARBA00003412"/>
    </source>
</evidence>
<comment type="similarity">
    <text evidence="4">Belongs to the protein kinase superfamily. CAMK Ser/Thr protein kinase family.</text>
</comment>
<evidence type="ECO:0000256" key="7">
    <source>
        <dbReference type="ARBA" id="ARBA00022490"/>
    </source>
</evidence>
<dbReference type="InterPro" id="IPR024104">
    <property type="entry name" value="Tribbles/Ser_Thr_kinase_40"/>
</dbReference>
<dbReference type="EMBL" id="BMAO01016179">
    <property type="protein sequence ID" value="GFR06802.1"/>
    <property type="molecule type" value="Genomic_DNA"/>
</dbReference>
<comment type="subcellular location">
    <subcellularLocation>
        <location evidence="3">Cytoplasm</location>
    </subcellularLocation>
    <subcellularLocation>
        <location evidence="2">Nucleus</location>
    </subcellularLocation>
</comment>
<name>A0A8X6LFT3_TRICU</name>
<keyword evidence="7" id="KW-0963">Cytoplasm</keyword>
<keyword evidence="18" id="KW-1185">Reference proteome</keyword>
<comment type="function">
    <text evidence="1">May be a negative regulator of NF-kappa-B and p53-mediated gene transcription.</text>
</comment>
<keyword evidence="10" id="KW-0547">Nucleotide-binding</keyword>
<dbReference type="OrthoDB" id="410920at2759"/>
<evidence type="ECO:0000256" key="5">
    <source>
        <dbReference type="ARBA" id="ARBA00012513"/>
    </source>
</evidence>
<evidence type="ECO:0000256" key="4">
    <source>
        <dbReference type="ARBA" id="ARBA00006692"/>
    </source>
</evidence>
<evidence type="ECO:0000256" key="8">
    <source>
        <dbReference type="ARBA" id="ARBA00022527"/>
    </source>
</evidence>
<dbReference type="AlphaFoldDB" id="A0A8X6LFT3"/>